<sequence>MSLFAIIGHDVAGSSAQRQVTRAEHVERLQALGREQRLIIAGPTPIEHGKNEMSGSVIIADFDSLDAAQTWASAEPYLRDGVYSHVDVKPFVQALPAPSNQPETLPKNKPSEKVSVS</sequence>
<dbReference type="PANTHER" id="PTHR33606">
    <property type="entry name" value="PROTEIN YCII"/>
    <property type="match status" value="1"/>
</dbReference>
<dbReference type="SUPFAM" id="SSF54909">
    <property type="entry name" value="Dimeric alpha+beta barrel"/>
    <property type="match status" value="1"/>
</dbReference>
<comment type="similarity">
    <text evidence="1">Belongs to the YciI family.</text>
</comment>
<organism evidence="4 5">
    <name type="scientific">Psychrobacter namhaensis</name>
    <dbReference type="NCBI Taxonomy" id="292734"/>
    <lineage>
        <taxon>Bacteria</taxon>
        <taxon>Pseudomonadati</taxon>
        <taxon>Pseudomonadota</taxon>
        <taxon>Gammaproteobacteria</taxon>
        <taxon>Moraxellales</taxon>
        <taxon>Moraxellaceae</taxon>
        <taxon>Psychrobacter</taxon>
    </lineage>
</organism>
<evidence type="ECO:0000256" key="2">
    <source>
        <dbReference type="SAM" id="MobiDB-lite"/>
    </source>
</evidence>
<keyword evidence="5" id="KW-1185">Reference proteome</keyword>
<protein>
    <submittedName>
        <fullName evidence="4">YciI family protein</fullName>
    </submittedName>
</protein>
<feature type="domain" description="YCII-related" evidence="3">
    <location>
        <begin position="3"/>
        <end position="91"/>
    </location>
</feature>
<evidence type="ECO:0000256" key="1">
    <source>
        <dbReference type="ARBA" id="ARBA00007689"/>
    </source>
</evidence>
<accession>A0ABW8LDZ3</accession>
<dbReference type="InterPro" id="IPR005545">
    <property type="entry name" value="YCII"/>
</dbReference>
<evidence type="ECO:0000313" key="5">
    <source>
        <dbReference type="Proteomes" id="UP001620234"/>
    </source>
</evidence>
<dbReference type="Proteomes" id="UP001620234">
    <property type="component" value="Unassembled WGS sequence"/>
</dbReference>
<dbReference type="PANTHER" id="PTHR33606:SF3">
    <property type="entry name" value="PROTEIN YCII"/>
    <property type="match status" value="1"/>
</dbReference>
<dbReference type="Gene3D" id="3.30.70.1060">
    <property type="entry name" value="Dimeric alpha+beta barrel"/>
    <property type="match status" value="1"/>
</dbReference>
<evidence type="ECO:0000259" key="3">
    <source>
        <dbReference type="Pfam" id="PF03795"/>
    </source>
</evidence>
<dbReference type="InterPro" id="IPR011008">
    <property type="entry name" value="Dimeric_a/b-barrel"/>
</dbReference>
<proteinExistence type="inferred from homology"/>
<reference evidence="4 5" key="1">
    <citation type="submission" date="2024-11" db="EMBL/GenBank/DDBJ databases">
        <title>The Natural Products Discovery Center: Release of the First 8490 Sequenced Strains for Exploring Actinobacteria Biosynthetic Diversity.</title>
        <authorList>
            <person name="Kalkreuter E."/>
            <person name="Kautsar S.A."/>
            <person name="Yang D."/>
            <person name="Bader C.D."/>
            <person name="Teijaro C.N."/>
            <person name="Fluegel L."/>
            <person name="Davis C.M."/>
            <person name="Simpson J.R."/>
            <person name="Lauterbach L."/>
            <person name="Steele A.D."/>
            <person name="Gui C."/>
            <person name="Meng S."/>
            <person name="Li G."/>
            <person name="Viehrig K."/>
            <person name="Ye F."/>
            <person name="Su P."/>
            <person name="Kiefer A.F."/>
            <person name="Nichols A."/>
            <person name="Cepeda A.J."/>
            <person name="Yan W."/>
            <person name="Fan B."/>
            <person name="Jiang Y."/>
            <person name="Adhikari A."/>
            <person name="Zheng C.-J."/>
            <person name="Schuster L."/>
            <person name="Cowan T.M."/>
            <person name="Smanski M.J."/>
            <person name="Chevrette M.G."/>
            <person name="De Carvalho L.P.S."/>
            <person name="Shen B."/>
        </authorList>
    </citation>
    <scope>NUCLEOTIDE SEQUENCE [LARGE SCALE GENOMIC DNA]</scope>
    <source>
        <strain evidence="4 5">NPDC077433</strain>
    </source>
</reference>
<evidence type="ECO:0000313" key="4">
    <source>
        <dbReference type="EMBL" id="MFK4001625.1"/>
    </source>
</evidence>
<dbReference type="InterPro" id="IPR051807">
    <property type="entry name" value="Sec-metab_biosynth-assoc"/>
</dbReference>
<comment type="caution">
    <text evidence="4">The sequence shown here is derived from an EMBL/GenBank/DDBJ whole genome shotgun (WGS) entry which is preliminary data.</text>
</comment>
<dbReference type="Pfam" id="PF03795">
    <property type="entry name" value="YCII"/>
    <property type="match status" value="1"/>
</dbReference>
<dbReference type="NCBIfam" id="NF009504">
    <property type="entry name" value="PRK12863.1-4"/>
    <property type="match status" value="1"/>
</dbReference>
<dbReference type="RefSeq" id="WP_230710926.1">
    <property type="nucleotide sequence ID" value="NZ_JBJDPD010000018.1"/>
</dbReference>
<name>A0ABW8LDZ3_9GAMM</name>
<dbReference type="EMBL" id="JBJDPD010000018">
    <property type="protein sequence ID" value="MFK4001625.1"/>
    <property type="molecule type" value="Genomic_DNA"/>
</dbReference>
<gene>
    <name evidence="4" type="ORF">ACI2I3_09790</name>
</gene>
<feature type="region of interest" description="Disordered" evidence="2">
    <location>
        <begin position="95"/>
        <end position="117"/>
    </location>
</feature>